<dbReference type="EMBL" id="JBBHJZ010000001">
    <property type="protein sequence ID" value="MEJ5975718.1"/>
    <property type="molecule type" value="Genomic_DNA"/>
</dbReference>
<dbReference type="InterPro" id="IPR032710">
    <property type="entry name" value="NTF2-like_dom_sf"/>
</dbReference>
<accession>A0ABU8RRK3</accession>
<gene>
    <name evidence="2" type="ORF">WG901_03665</name>
</gene>
<comment type="caution">
    <text evidence="2">The sequence shown here is derived from an EMBL/GenBank/DDBJ whole genome shotgun (WGS) entry which is preliminary data.</text>
</comment>
<dbReference type="Gene3D" id="3.10.450.50">
    <property type="match status" value="1"/>
</dbReference>
<evidence type="ECO:0000313" key="2">
    <source>
        <dbReference type="EMBL" id="MEJ5975718.1"/>
    </source>
</evidence>
<feature type="domain" description="SnoaL-like" evidence="1">
    <location>
        <begin position="9"/>
        <end position="136"/>
    </location>
</feature>
<proteinExistence type="predicted"/>
<dbReference type="Proteomes" id="UP001361239">
    <property type="component" value="Unassembled WGS sequence"/>
</dbReference>
<sequence length="177" mass="20174">MAIDETALQHLLDKDAIRDLVLHYSRAIDRKDVELLRDLYTEDATDTHGTSFDGPADKYCDFIAAALPYMNYSGHHVCNHLLSVEGDEGNGEVYAIAIHYIPDQKNPGAMIEDFMAVRYIDNYRRCADGQWRFAKRVVTYDLHLTRPFDGDGLLGSSPVDPSYDELKQRFFQRGPRA</sequence>
<evidence type="ECO:0000313" key="3">
    <source>
        <dbReference type="Proteomes" id="UP001361239"/>
    </source>
</evidence>
<dbReference type="Pfam" id="PF13577">
    <property type="entry name" value="SnoaL_4"/>
    <property type="match status" value="1"/>
</dbReference>
<keyword evidence="3" id="KW-1185">Reference proteome</keyword>
<organism evidence="2 3">
    <name type="scientific">Novosphingobium anseongense</name>
    <dbReference type="NCBI Taxonomy" id="3133436"/>
    <lineage>
        <taxon>Bacteria</taxon>
        <taxon>Pseudomonadati</taxon>
        <taxon>Pseudomonadota</taxon>
        <taxon>Alphaproteobacteria</taxon>
        <taxon>Sphingomonadales</taxon>
        <taxon>Sphingomonadaceae</taxon>
        <taxon>Novosphingobium</taxon>
    </lineage>
</organism>
<protein>
    <submittedName>
        <fullName evidence="2">Nuclear transport factor 2 family protein</fullName>
    </submittedName>
</protein>
<reference evidence="2 3" key="1">
    <citation type="submission" date="2024-03" db="EMBL/GenBank/DDBJ databases">
        <authorList>
            <person name="Jo J.-H."/>
        </authorList>
    </citation>
    <scope>NUCLEOTIDE SEQUENCE [LARGE SCALE GENOMIC DNA]</scope>
    <source>
        <strain evidence="2 3">PS1R-30</strain>
    </source>
</reference>
<dbReference type="CDD" id="cd00531">
    <property type="entry name" value="NTF2_like"/>
    <property type="match status" value="1"/>
</dbReference>
<name>A0ABU8RRK3_9SPHN</name>
<evidence type="ECO:0000259" key="1">
    <source>
        <dbReference type="Pfam" id="PF13577"/>
    </source>
</evidence>
<dbReference type="InterPro" id="IPR037401">
    <property type="entry name" value="SnoaL-like"/>
</dbReference>
<dbReference type="RefSeq" id="WP_339585650.1">
    <property type="nucleotide sequence ID" value="NZ_JBBHJZ010000001.1"/>
</dbReference>
<dbReference type="SUPFAM" id="SSF54427">
    <property type="entry name" value="NTF2-like"/>
    <property type="match status" value="1"/>
</dbReference>